<dbReference type="OrthoDB" id="9929060at2"/>
<evidence type="ECO:0000313" key="1">
    <source>
        <dbReference type="EMBL" id="AXK43730.1"/>
    </source>
</evidence>
<name>A0A345YIH8_9SPHN</name>
<evidence type="ECO:0000313" key="2">
    <source>
        <dbReference type="Proteomes" id="UP000254508"/>
    </source>
</evidence>
<sequence length="162" mass="18068">MPQYQIKASGVRRDNQRYERLNRDLHATDDRTAMETVATDYAPSIRDEYCSVPSLELSLAGGEETTIGVFDMEAKMWLVGDIPLDERPIFSGFTRNQLSEAFEKVRDPNNWKHPIDKVMPADLDQNLTSAAVAFFAGSETAFEQVPEGVRVTAAGYYADIGA</sequence>
<reference evidence="1 2" key="1">
    <citation type="submission" date="2018-07" db="EMBL/GenBank/DDBJ databases">
        <title>Genome sequence of Erythrobacter strain YH-07, an antagonistic bacterium isolated from Yellow Sea.</title>
        <authorList>
            <person name="Tang T."/>
            <person name="Liu Q."/>
            <person name="Sun X."/>
        </authorList>
    </citation>
    <scope>NUCLEOTIDE SEQUENCE [LARGE SCALE GENOMIC DNA]</scope>
    <source>
        <strain evidence="1 2">YH-07</strain>
        <plasmid evidence="1 2">unnamed</plasmid>
    </source>
</reference>
<dbReference type="AlphaFoldDB" id="A0A345YIH8"/>
<geneLocation type="plasmid" evidence="1 2">
    <name>unnamed</name>
</geneLocation>
<organism evidence="1 2">
    <name type="scientific">Erythrobacter aureus</name>
    <dbReference type="NCBI Taxonomy" id="2182384"/>
    <lineage>
        <taxon>Bacteria</taxon>
        <taxon>Pseudomonadati</taxon>
        <taxon>Pseudomonadota</taxon>
        <taxon>Alphaproteobacteria</taxon>
        <taxon>Sphingomonadales</taxon>
        <taxon>Erythrobacteraceae</taxon>
        <taxon>Erythrobacter/Porphyrobacter group</taxon>
        <taxon>Erythrobacter</taxon>
    </lineage>
</organism>
<accession>A0A345YIH8</accession>
<keyword evidence="2" id="KW-1185">Reference proteome</keyword>
<dbReference type="EMBL" id="CP031358">
    <property type="protein sequence ID" value="AXK43730.1"/>
    <property type="molecule type" value="Genomic_DNA"/>
</dbReference>
<keyword evidence="1" id="KW-0614">Plasmid</keyword>
<dbReference type="KEGG" id="err:DVR09_14835"/>
<dbReference type="Proteomes" id="UP000254508">
    <property type="component" value="Plasmid unnamed"/>
</dbReference>
<proteinExistence type="predicted"/>
<protein>
    <submittedName>
        <fullName evidence="1">Uncharacterized protein</fullName>
    </submittedName>
</protein>
<gene>
    <name evidence="1" type="ORF">DVR09_14835</name>
</gene>